<sequence>MRLSAGGDVRFESLLNHIGNQMNAEGAKLIGDNGETLGVPGKTAGLAAIHRIKHSTTQ</sequence>
<keyword evidence="3" id="KW-1185">Reference proteome</keyword>
<proteinExistence type="predicted"/>
<comment type="caution">
    <text evidence="2">The sequence shown here is derived from an EMBL/GenBank/DDBJ whole genome shotgun (WGS) entry which is preliminary data.</text>
</comment>
<evidence type="ECO:0000313" key="2">
    <source>
        <dbReference type="EMBL" id="ETS32270.1"/>
    </source>
</evidence>
<accession>W3VAW8</accession>
<evidence type="ECO:0000259" key="1">
    <source>
        <dbReference type="Pfam" id="PF04830"/>
    </source>
</evidence>
<dbReference type="InterPro" id="IPR006915">
    <property type="entry name" value="DUF637_hemagglutn_put"/>
</dbReference>
<reference evidence="2 3" key="1">
    <citation type="submission" date="2013-11" db="EMBL/GenBank/DDBJ databases">
        <title>Elucidation of the Photorhabdus temperata genome and generation of transposon mutant library to identify motility mutants.</title>
        <authorList>
            <person name="Hurst S.G.IV."/>
            <person name="Micheals B."/>
            <person name="Abebe-Akele F."/>
            <person name="Rowedder H."/>
            <person name="Bullock H."/>
            <person name="Jackobeck R."/>
            <person name="Janicki E."/>
            <person name="Tisa L.S."/>
        </authorList>
    </citation>
    <scope>NUCLEOTIDE SEQUENCE [LARGE SCALE GENOMIC DNA]</scope>
    <source>
        <strain evidence="2 3">NC19</strain>
    </source>
</reference>
<feature type="domain" description="DUF637" evidence="1">
    <location>
        <begin position="12"/>
        <end position="49"/>
    </location>
</feature>
<dbReference type="PATRIC" id="fig|1004151.3.peg.1614"/>
<evidence type="ECO:0000313" key="3">
    <source>
        <dbReference type="Proteomes" id="UP000018957"/>
    </source>
</evidence>
<gene>
    <name evidence="2" type="ORF">PTE_01578</name>
</gene>
<organism evidence="2 3">
    <name type="scientific">Photorhabdus khanii NC19</name>
    <dbReference type="NCBI Taxonomy" id="1004151"/>
    <lineage>
        <taxon>Bacteria</taxon>
        <taxon>Pseudomonadati</taxon>
        <taxon>Pseudomonadota</taxon>
        <taxon>Gammaproteobacteria</taxon>
        <taxon>Enterobacterales</taxon>
        <taxon>Morganellaceae</taxon>
        <taxon>Photorhabdus</taxon>
    </lineage>
</organism>
<dbReference type="AlphaFoldDB" id="W3VAW8"/>
<dbReference type="Pfam" id="PF04830">
    <property type="entry name" value="DUF637"/>
    <property type="match status" value="1"/>
</dbReference>
<name>W3VAW8_9GAMM</name>
<dbReference type="Proteomes" id="UP000018957">
    <property type="component" value="Unassembled WGS sequence"/>
</dbReference>
<protein>
    <recommendedName>
        <fullName evidence="1">DUF637 domain-containing protein</fullName>
    </recommendedName>
</protein>
<dbReference type="EMBL" id="AYSJ01000006">
    <property type="protein sequence ID" value="ETS32270.1"/>
    <property type="molecule type" value="Genomic_DNA"/>
</dbReference>